<proteinExistence type="predicted"/>
<dbReference type="EMBL" id="AAYVUT010000005">
    <property type="protein sequence ID" value="EHB2511769.1"/>
    <property type="molecule type" value="Genomic_DNA"/>
</dbReference>
<keyword evidence="2" id="KW-0004">4Fe-4S</keyword>
<dbReference type="InterPro" id="IPR014116">
    <property type="entry name" value="Cyt_c_oxidase_cbb3_FixG"/>
</dbReference>
<comment type="caution">
    <text evidence="9">The sequence shown here is derived from an EMBL/GenBank/DDBJ whole genome shotgun (WGS) entry which is preliminary data.</text>
</comment>
<dbReference type="Pfam" id="PF13746">
    <property type="entry name" value="Fer4_18"/>
    <property type="match status" value="1"/>
</dbReference>
<feature type="transmembrane region" description="Helical" evidence="7">
    <location>
        <begin position="164"/>
        <end position="185"/>
    </location>
</feature>
<feature type="domain" description="4Fe-4S ferredoxin-type" evidence="8">
    <location>
        <begin position="226"/>
        <end position="256"/>
    </location>
</feature>
<dbReference type="GO" id="GO:0005886">
    <property type="term" value="C:plasma membrane"/>
    <property type="evidence" value="ECO:0007669"/>
    <property type="project" value="TreeGrafter"/>
</dbReference>
<evidence type="ECO:0000256" key="1">
    <source>
        <dbReference type="ARBA" id="ARBA00022448"/>
    </source>
</evidence>
<keyword evidence="4" id="KW-0249">Electron transport</keyword>
<reference evidence="10" key="2">
    <citation type="submission" date="2021-02" db="EMBL/GenBank/DDBJ databases">
        <authorList>
            <consortium name="PulseNet: The National Subtyping Network for Foodborne Disease Surveillance"/>
        </authorList>
    </citation>
    <scope>NUCLEOTIDE SEQUENCE</scope>
    <source>
        <strain evidence="10">PNUSAC020384</strain>
    </source>
</reference>
<dbReference type="NCBIfam" id="TIGR02745">
    <property type="entry name" value="ccoG_rdxA_fixG"/>
    <property type="match status" value="1"/>
</dbReference>
<dbReference type="InterPro" id="IPR051684">
    <property type="entry name" value="Electron_Trans/Redox"/>
</dbReference>
<dbReference type="GO" id="GO:0051539">
    <property type="term" value="F:4 iron, 4 sulfur cluster binding"/>
    <property type="evidence" value="ECO:0007669"/>
    <property type="project" value="UniProtKB-KW"/>
</dbReference>
<dbReference type="Gene3D" id="3.30.70.20">
    <property type="match status" value="1"/>
</dbReference>
<feature type="transmembrane region" description="Helical" evidence="7">
    <location>
        <begin position="127"/>
        <end position="149"/>
    </location>
</feature>
<sequence>MQGHITNYTKKRYFVYLIASIIIFALPFIRINENHFFLLSFDHSKLNLFFISFSTQEFYLMPFVLIFLFLFIFFITTLGGRIWCAWSCPQTIFRVIYRDIIQTKFLKIRKNINNKQKEYGGQYFKKFLGVIIFYFISLVAVSNLLWYFIPPEDFFNYIQNPGEHLLLLGILFCASLLFTLDITYLQEKFCVYVCPYARIQSVMFDHDTMQVIYDEKRGGLIYDGHTKLHKKPPEGECIGCEACVSICPTHIDIRKGMQLECINCLECADACSKVQSKFNRPSLINWTSAKAIETRSKVHYLRFRTIAYFIVLLIALLALIIMGSKKESMLLNINRSSELYNISNVKGELVISNAYTFLFQNTDSKPHEYYFTANLEGINDGIEIIRPNKPFKLKAGEQVKKIVVIRATKNLANNDKKDVIFPLHIKAYAKDNEKISVFRKSIFVYPKSTLIKDKNELK</sequence>
<keyword evidence="7" id="KW-0812">Transmembrane</keyword>
<dbReference type="Proteomes" id="UP000735326">
    <property type="component" value="Unassembled WGS sequence"/>
</dbReference>
<dbReference type="PROSITE" id="PS51379">
    <property type="entry name" value="4FE4S_FER_2"/>
    <property type="match status" value="1"/>
</dbReference>
<keyword evidence="1" id="KW-0813">Transport</keyword>
<dbReference type="AlphaFoldDB" id="A0A1J6P9T7"/>
<feature type="transmembrane region" description="Helical" evidence="7">
    <location>
        <begin position="12"/>
        <end position="31"/>
    </location>
</feature>
<gene>
    <name evidence="10" type="primary">ccoG</name>
    <name evidence="9" type="ORF">GFF90_05635</name>
    <name evidence="10" type="ORF">JYC20_000927</name>
</gene>
<dbReference type="EMBL" id="AAMOXJ010000008">
    <property type="protein sequence ID" value="EDJ6169075.1"/>
    <property type="molecule type" value="Genomic_DNA"/>
</dbReference>
<keyword evidence="3" id="KW-0479">Metal-binding</keyword>
<dbReference type="Proteomes" id="UP000482054">
    <property type="component" value="Unassembled WGS sequence"/>
</dbReference>
<dbReference type="PANTHER" id="PTHR30176">
    <property type="entry name" value="FERREDOXIN-TYPE PROTEIN NAPH"/>
    <property type="match status" value="1"/>
</dbReference>
<dbReference type="Pfam" id="PF11614">
    <property type="entry name" value="FixG_C"/>
    <property type="match status" value="1"/>
</dbReference>
<dbReference type="Gene3D" id="2.60.40.10">
    <property type="entry name" value="Immunoglobulins"/>
    <property type="match status" value="1"/>
</dbReference>
<evidence type="ECO:0000256" key="7">
    <source>
        <dbReference type="SAM" id="Phobius"/>
    </source>
</evidence>
<feature type="transmembrane region" description="Helical" evidence="7">
    <location>
        <begin position="58"/>
        <end position="84"/>
    </location>
</feature>
<dbReference type="Pfam" id="PF12801">
    <property type="entry name" value="Fer4_5"/>
    <property type="match status" value="1"/>
</dbReference>
<dbReference type="InterPro" id="IPR013783">
    <property type="entry name" value="Ig-like_fold"/>
</dbReference>
<evidence type="ECO:0000256" key="6">
    <source>
        <dbReference type="ARBA" id="ARBA00023014"/>
    </source>
</evidence>
<evidence type="ECO:0000256" key="3">
    <source>
        <dbReference type="ARBA" id="ARBA00022723"/>
    </source>
</evidence>
<evidence type="ECO:0000256" key="2">
    <source>
        <dbReference type="ARBA" id="ARBA00022485"/>
    </source>
</evidence>
<evidence type="ECO:0000256" key="5">
    <source>
        <dbReference type="ARBA" id="ARBA00023004"/>
    </source>
</evidence>
<evidence type="ECO:0000313" key="11">
    <source>
        <dbReference type="Proteomes" id="UP000482054"/>
    </source>
</evidence>
<keyword evidence="7" id="KW-0472">Membrane</keyword>
<protein>
    <submittedName>
        <fullName evidence="9">Cytochrome c oxidase accessory protein CcoG</fullName>
    </submittedName>
</protein>
<organism evidence="9 11">
    <name type="scientific">Campylobacter jejuni</name>
    <dbReference type="NCBI Taxonomy" id="197"/>
    <lineage>
        <taxon>Bacteria</taxon>
        <taxon>Pseudomonadati</taxon>
        <taxon>Campylobacterota</taxon>
        <taxon>Epsilonproteobacteria</taxon>
        <taxon>Campylobacterales</taxon>
        <taxon>Campylobacteraceae</taxon>
        <taxon>Campylobacter</taxon>
    </lineage>
</organism>
<dbReference type="SUPFAM" id="SSF54862">
    <property type="entry name" value="4Fe-4S ferredoxins"/>
    <property type="match status" value="1"/>
</dbReference>
<evidence type="ECO:0000256" key="4">
    <source>
        <dbReference type="ARBA" id="ARBA00022982"/>
    </source>
</evidence>
<dbReference type="PROSITE" id="PS00198">
    <property type="entry name" value="4FE4S_FER_1"/>
    <property type="match status" value="1"/>
</dbReference>
<keyword evidence="5" id="KW-0408">Iron</keyword>
<keyword evidence="6" id="KW-0411">Iron-sulfur</keyword>
<feature type="transmembrane region" description="Helical" evidence="7">
    <location>
        <begin position="305"/>
        <end position="324"/>
    </location>
</feature>
<name>A0A1J6P9T7_CAMJU</name>
<evidence type="ECO:0000313" key="10">
    <source>
        <dbReference type="EMBL" id="EHB2511769.1"/>
    </source>
</evidence>
<evidence type="ECO:0000313" key="9">
    <source>
        <dbReference type="EMBL" id="EDJ6169075.1"/>
    </source>
</evidence>
<dbReference type="GO" id="GO:0046872">
    <property type="term" value="F:metal ion binding"/>
    <property type="evidence" value="ECO:0007669"/>
    <property type="project" value="UniProtKB-KW"/>
</dbReference>
<dbReference type="PANTHER" id="PTHR30176:SF3">
    <property type="entry name" value="FERREDOXIN-TYPE PROTEIN NAPH"/>
    <property type="match status" value="1"/>
</dbReference>
<accession>A0A1J6P9T7</accession>
<dbReference type="RefSeq" id="WP_002866631.1">
    <property type="nucleotide sequence ID" value="NZ_BTEZ01000004.1"/>
</dbReference>
<dbReference type="InterPro" id="IPR017900">
    <property type="entry name" value="4Fe4S_Fe_S_CS"/>
</dbReference>
<evidence type="ECO:0000259" key="8">
    <source>
        <dbReference type="PROSITE" id="PS51379"/>
    </source>
</evidence>
<reference evidence="9 11" key="1">
    <citation type="submission" date="2019-10" db="EMBL/GenBank/DDBJ databases">
        <authorList>
            <consortium name="PulseNet: The National Subtyping Network for Foodborne Disease Surveillance"/>
            <person name="Tarr C.L."/>
            <person name="Trees E."/>
            <person name="Katz L.S."/>
            <person name="Carleton-Romer H.A."/>
            <person name="Stroika S."/>
            <person name="Kucerova Z."/>
            <person name="Roache K.F."/>
            <person name="Sabol A.L."/>
            <person name="Besser J."/>
            <person name="Gerner-Smidt P."/>
        </authorList>
    </citation>
    <scope>NUCLEOTIDE SEQUENCE [LARGE SCALE GENOMIC DNA]</scope>
    <source>
        <strain evidence="9 11">PNUSAC012955</strain>
    </source>
</reference>
<keyword evidence="7" id="KW-1133">Transmembrane helix</keyword>
<dbReference type="InterPro" id="IPR017896">
    <property type="entry name" value="4Fe4S_Fe-S-bd"/>
</dbReference>
<dbReference type="InterPro" id="IPR032879">
    <property type="entry name" value="FixG_C"/>
</dbReference>